<dbReference type="AlphaFoldDB" id="A0A5B9Y3J2"/>
<evidence type="ECO:0000313" key="5">
    <source>
        <dbReference type="Proteomes" id="UP000323144"/>
    </source>
</evidence>
<evidence type="ECO:0000256" key="1">
    <source>
        <dbReference type="SAM" id="Coils"/>
    </source>
</evidence>
<dbReference type="PANTHER" id="PTHR42976:SF1">
    <property type="entry name" value="GH18 DOMAIN-CONTAINING PROTEIN-RELATED"/>
    <property type="match status" value="1"/>
</dbReference>
<evidence type="ECO:0000256" key="3">
    <source>
        <dbReference type="SAM" id="SignalP"/>
    </source>
</evidence>
<evidence type="ECO:0000256" key="2">
    <source>
        <dbReference type="SAM" id="MobiDB-lite"/>
    </source>
</evidence>
<dbReference type="EMBL" id="CP043026">
    <property type="protein sequence ID" value="QEH61624.1"/>
    <property type="molecule type" value="Genomic_DNA"/>
</dbReference>
<feature type="compositionally biased region" description="Gly residues" evidence="2">
    <location>
        <begin position="583"/>
        <end position="594"/>
    </location>
</feature>
<proteinExistence type="predicted"/>
<feature type="signal peptide" evidence="3">
    <location>
        <begin position="1"/>
        <end position="19"/>
    </location>
</feature>
<dbReference type="Proteomes" id="UP000323144">
    <property type="component" value="Chromosome"/>
</dbReference>
<accession>A0A5B9Y3J2</accession>
<keyword evidence="1" id="KW-0175">Coiled coil</keyword>
<evidence type="ECO:0000313" key="4">
    <source>
        <dbReference type="EMBL" id="QEH61624.1"/>
    </source>
</evidence>
<dbReference type="Gene3D" id="3.20.20.80">
    <property type="entry name" value="Glycosidases"/>
    <property type="match status" value="2"/>
</dbReference>
<protein>
    <submittedName>
        <fullName evidence="4">Bifunctional chitinase/lysozyme</fullName>
    </submittedName>
</protein>
<dbReference type="InterPro" id="IPR052750">
    <property type="entry name" value="GH18_Chitinase"/>
</dbReference>
<organism evidence="4 5">
    <name type="scientific">Spiroplasma chinense</name>
    <dbReference type="NCBI Taxonomy" id="216932"/>
    <lineage>
        <taxon>Bacteria</taxon>
        <taxon>Bacillati</taxon>
        <taxon>Mycoplasmatota</taxon>
        <taxon>Mollicutes</taxon>
        <taxon>Entomoplasmatales</taxon>
        <taxon>Spiroplasmataceae</taxon>
        <taxon>Spiroplasma</taxon>
    </lineage>
</organism>
<dbReference type="PANTHER" id="PTHR42976">
    <property type="entry name" value="BIFUNCTIONAL CHITINASE/LYSOZYME-RELATED"/>
    <property type="match status" value="1"/>
</dbReference>
<dbReference type="PROSITE" id="PS51257">
    <property type="entry name" value="PROKAR_LIPOPROTEIN"/>
    <property type="match status" value="1"/>
</dbReference>
<keyword evidence="5" id="KW-1185">Reference proteome</keyword>
<feature type="region of interest" description="Disordered" evidence="2">
    <location>
        <begin position="573"/>
        <end position="604"/>
    </location>
</feature>
<dbReference type="RefSeq" id="WP_166508015.1">
    <property type="nucleotide sequence ID" value="NZ_CP043026.1"/>
</dbReference>
<sequence length="1000" mass="110543">MKKLLNLLAITTIVSSASSAVVACGAGIKDPYNLLGDDENTYKTGDEWTGDSSANSELGAIKSNSIKNQDWQEVLSTNYSNTSRSVRSESDIWNTSTLADKDLLTNKLSNELEFTPYADMGIVEDTAEYLMKERGKSSGVRAEAEASIIKHGAENIVYNDLGEISGNKEVITDASEITLGFMQNASDTGELVPMWNAAPAVDKVTGVMGKGILDEEGKETEYAKWFNDRYRNWTGKDKTNTRWVGNDKTGNLDSKKLRISFGPFANSLWHTAWKNNKTPLELAETIKAIGERYETKKFDFYFAAPYLSKNGDYADSQRLLASALKILLEQDNEFDIQLSLVMSTADGISISDGFLGNYSPHTKGDLYLLGDEAFPLYNFTKYLGMNFRLNLVAGYTDVWSQDQSDSEWELKLIQSGVEKSHENWRKMYDVIFGKQTSLNANQTKKRVKITSWIGRRAEVAAWNFSPKEAVKLRSWAAEQGLGGVGMFYISRDVPSLFIDNGGTSSGQADLNALNQNVRSGSGFEQFTYAKALNGTITSETPIPDEAITKEDVKKIGGIDYFDVIDSNEDLDDLEVDENWDGPGFEGPGGAGQTEGGKPQEGKGTSLYTTWAEANPNRKTNIDKKSKANGSTYYSPYVDAGLYSGNDIAGVKQNVNNFDSITLAFVQQVNSHGDYLDLSIAGQPSSGEGYSWWEKSQLWDKMLKPLATANKLQNVKVAYGGATTGGNTFKNPWTLENSYSKTEAQKIQDLRKAFEDYQNSLVKLANDNGVSNVKMPKSIDFDIEGHAQNLNEDNRLLAKTLATMKKADKTWDFSITLPVLPTGLTSVGYNVMNIFVEEFKKAGLGQKDLPVINLMLMDYGDPIYIQARDQEKITNFELARRAMNATKNNLATSIEKNYGSVSVGNSGLYKLLGATPMIGVNDTVHGVFTLEDAKDLYNWSQLVGLSYIGIWSMNDDRGKEGNKLVSKSLTSHGLAYLDEYDFSRAFSGDWTKSVIKPKEKA</sequence>
<keyword evidence="3" id="KW-0732">Signal</keyword>
<feature type="chain" id="PRO_5022833149" evidence="3">
    <location>
        <begin position="20"/>
        <end position="1000"/>
    </location>
</feature>
<reference evidence="4 5" key="1">
    <citation type="submission" date="2019-08" db="EMBL/GenBank/DDBJ databases">
        <title>Complete genome sequence of Spiroplasma chinense CCH (DSM 19755).</title>
        <authorList>
            <person name="Shen H.-Y."/>
            <person name="Lin Y.-C."/>
            <person name="Chou L."/>
            <person name="Kuo C.-H."/>
        </authorList>
    </citation>
    <scope>NUCLEOTIDE SEQUENCE [LARGE SCALE GENOMIC DNA]</scope>
    <source>
        <strain evidence="4 5">CCH</strain>
    </source>
</reference>
<feature type="coiled-coil region" evidence="1">
    <location>
        <begin position="746"/>
        <end position="806"/>
    </location>
</feature>
<dbReference type="KEGG" id="schi:SCHIN_v1c04270"/>
<gene>
    <name evidence="4" type="primary">chiA</name>
    <name evidence="4" type="ORF">SCHIN_v1c04270</name>
</gene>
<name>A0A5B9Y3J2_9MOLU</name>